<dbReference type="Proteomes" id="UP000480929">
    <property type="component" value="Unassembled WGS sequence"/>
</dbReference>
<dbReference type="CDD" id="cd07341">
    <property type="entry name" value="M56_BlaR1_MecR1_like"/>
    <property type="match status" value="1"/>
</dbReference>
<reference evidence="5 6" key="1">
    <citation type="journal article" date="2019" name="Nat. Med.">
        <title>A library of human gut bacterial isolates paired with longitudinal multiomics data enables mechanistic microbiome research.</title>
        <authorList>
            <person name="Poyet M."/>
            <person name="Groussin M."/>
            <person name="Gibbons S.M."/>
            <person name="Avila-Pacheco J."/>
            <person name="Jiang X."/>
            <person name="Kearney S.M."/>
            <person name="Perrotta A.R."/>
            <person name="Berdy B."/>
            <person name="Zhao S."/>
            <person name="Lieberman T.D."/>
            <person name="Swanson P.K."/>
            <person name="Smith M."/>
            <person name="Roesemann S."/>
            <person name="Alexander J.E."/>
            <person name="Rich S.A."/>
            <person name="Livny J."/>
            <person name="Vlamakis H."/>
            <person name="Clish C."/>
            <person name="Bullock K."/>
            <person name="Deik A."/>
            <person name="Scott J."/>
            <person name="Pierce K.A."/>
            <person name="Xavier R.J."/>
            <person name="Alm E.J."/>
        </authorList>
    </citation>
    <scope>NUCLEOTIDE SEQUENCE [LARGE SCALE GENOMIC DNA]</scope>
    <source>
        <strain evidence="3 5">BIOML-A4</strain>
        <strain evidence="4 6">BIOML-A5</strain>
    </source>
</reference>
<dbReference type="EMBL" id="WKPI01000019">
    <property type="protein sequence ID" value="MSC33670.1"/>
    <property type="molecule type" value="Genomic_DNA"/>
</dbReference>
<keyword evidence="1" id="KW-0812">Transmembrane</keyword>
<gene>
    <name evidence="4" type="ORF">GKD88_11110</name>
    <name evidence="3" type="ORF">GKE08_11310</name>
</gene>
<dbReference type="OrthoDB" id="9762883at2"/>
<dbReference type="PANTHER" id="PTHR34978">
    <property type="entry name" value="POSSIBLE SENSOR-TRANSDUCER PROTEIN BLAR"/>
    <property type="match status" value="1"/>
</dbReference>
<proteinExistence type="predicted"/>
<organism evidence="3 5">
    <name type="scientific">Holdemania massiliensis</name>
    <dbReference type="NCBI Taxonomy" id="1468449"/>
    <lineage>
        <taxon>Bacteria</taxon>
        <taxon>Bacillati</taxon>
        <taxon>Bacillota</taxon>
        <taxon>Erysipelotrichia</taxon>
        <taxon>Erysipelotrichales</taxon>
        <taxon>Erysipelotrichaceae</taxon>
        <taxon>Holdemania</taxon>
    </lineage>
</organism>
<evidence type="ECO:0000313" key="5">
    <source>
        <dbReference type="Proteomes" id="UP000433575"/>
    </source>
</evidence>
<evidence type="ECO:0000313" key="6">
    <source>
        <dbReference type="Proteomes" id="UP000480929"/>
    </source>
</evidence>
<dbReference type="InterPro" id="IPR052173">
    <property type="entry name" value="Beta-lactam_resp_regulator"/>
</dbReference>
<dbReference type="AlphaFoldDB" id="A0A6N7S8H0"/>
<dbReference type="RefSeq" id="WP_154239065.1">
    <property type="nucleotide sequence ID" value="NZ_CALJPI010000042.1"/>
</dbReference>
<evidence type="ECO:0000256" key="1">
    <source>
        <dbReference type="SAM" id="Phobius"/>
    </source>
</evidence>
<keyword evidence="6" id="KW-1185">Reference proteome</keyword>
<dbReference type="Pfam" id="PF05569">
    <property type="entry name" value="Peptidase_M56"/>
    <property type="match status" value="1"/>
</dbReference>
<comment type="caution">
    <text evidence="3">The sequence shown here is derived from an EMBL/GenBank/DDBJ whole genome shotgun (WGS) entry which is preliminary data.</text>
</comment>
<feature type="domain" description="Peptidase M56" evidence="2">
    <location>
        <begin position="16"/>
        <end position="293"/>
    </location>
</feature>
<evidence type="ECO:0000313" key="4">
    <source>
        <dbReference type="EMBL" id="MSC33670.1"/>
    </source>
</evidence>
<feature type="transmembrane region" description="Helical" evidence="1">
    <location>
        <begin position="37"/>
        <end position="55"/>
    </location>
</feature>
<dbReference type="PANTHER" id="PTHR34978:SF3">
    <property type="entry name" value="SLR0241 PROTEIN"/>
    <property type="match status" value="1"/>
</dbReference>
<keyword evidence="1" id="KW-0472">Membrane</keyword>
<sequence length="654" mass="75377">MRLTELLFRHCLPHSLLTLIILFALRRSSRQSSRTAYWICIILLLGLLIPVQIQLPVSPVVTEPIKTLPLAEIWIESSDAPVSSVAASSFSFSSPRLNVNGNQIITLLWLGGAAAALAIYLIGNHQSLKMIQRWSKPAEASSMELLRQLQIKLKLKRKLRLVICRHTATPCAMGLIRPTIILPDQKWEPEELSLILTHELIHIRQNDCWVRLLCLITRVIYWFNPVVYLLEIHLNQYCEQACDEAVIKNCSLEERHQYGSLLIKQARGKGQLPLLSTGFGLRPKQIQERLTLIMNQNYFKLNWEKVLIAAALVMMTGCVIKEKEIRNFLAAPLANARAENQMIYVNADTLKGYQKQSGFEEMFISENKNLTLNQFREKMKKQVEVIRAEGFALDSLMAYPNMIQQIVLPQVSTISSKIWDSNIDQNRIITIAYILDGDNDRITFEQCSQLHLIFNEKINNYFNELSDEQLQAFLYKNDQEASLSFIKQLFAELTEDTLFSVRQISIDAVRIDENQPAIDISLDLTWEELQTMSYKEIMELIKIEEGPSYILTTADGFKIYGFGIGFYQPISSICKNDEARIAAQAYYKFYDQEENTQQLQQVSDLIEKVDRIINNRLNNLKREDHALLAENLRQLILKEFKLDHGMIWVDVIKY</sequence>
<feature type="transmembrane region" description="Helical" evidence="1">
    <location>
        <begin position="104"/>
        <end position="123"/>
    </location>
</feature>
<keyword evidence="1" id="KW-1133">Transmembrane helix</keyword>
<evidence type="ECO:0000313" key="3">
    <source>
        <dbReference type="EMBL" id="MSA89915.1"/>
    </source>
</evidence>
<protein>
    <recommendedName>
        <fullName evidence="2">Peptidase M56 domain-containing protein</fullName>
    </recommendedName>
</protein>
<name>A0A6N7S8H0_9FIRM</name>
<evidence type="ECO:0000259" key="2">
    <source>
        <dbReference type="Pfam" id="PF05569"/>
    </source>
</evidence>
<dbReference type="Proteomes" id="UP000433575">
    <property type="component" value="Unassembled WGS sequence"/>
</dbReference>
<accession>A0A6N7S8H0</accession>
<dbReference type="EMBL" id="WKPJ01000017">
    <property type="protein sequence ID" value="MSA89915.1"/>
    <property type="molecule type" value="Genomic_DNA"/>
</dbReference>
<feature type="transmembrane region" description="Helical" evidence="1">
    <location>
        <begin position="208"/>
        <end position="230"/>
    </location>
</feature>
<dbReference type="InterPro" id="IPR008756">
    <property type="entry name" value="Peptidase_M56"/>
</dbReference>